<name>A0A1G8ZI34_9BACI</name>
<evidence type="ECO:0000313" key="1">
    <source>
        <dbReference type="EMBL" id="SDK14731.1"/>
    </source>
</evidence>
<evidence type="ECO:0000313" key="2">
    <source>
        <dbReference type="Proteomes" id="UP000198694"/>
    </source>
</evidence>
<proteinExistence type="predicted"/>
<gene>
    <name evidence="1" type="ORF">SAMN05216243_2033</name>
</gene>
<keyword evidence="2" id="KW-1185">Reference proteome</keyword>
<reference evidence="1 2" key="1">
    <citation type="submission" date="2016-10" db="EMBL/GenBank/DDBJ databases">
        <authorList>
            <person name="de Groot N.N."/>
        </authorList>
    </citation>
    <scope>NUCLEOTIDE SEQUENCE [LARGE SCALE GENOMIC DNA]</scope>
    <source>
        <strain evidence="1 2">CGMCC 1.6502</strain>
    </source>
</reference>
<dbReference type="EMBL" id="FNFL01000003">
    <property type="protein sequence ID" value="SDK14731.1"/>
    <property type="molecule type" value="Genomic_DNA"/>
</dbReference>
<dbReference type="AlphaFoldDB" id="A0A1G8ZI34"/>
<organism evidence="1 2">
    <name type="scientific">Sediminibacillus albus</name>
    <dbReference type="NCBI Taxonomy" id="407036"/>
    <lineage>
        <taxon>Bacteria</taxon>
        <taxon>Bacillati</taxon>
        <taxon>Bacillota</taxon>
        <taxon>Bacilli</taxon>
        <taxon>Bacillales</taxon>
        <taxon>Bacillaceae</taxon>
        <taxon>Sediminibacillus</taxon>
    </lineage>
</organism>
<protein>
    <submittedName>
        <fullName evidence="1">Uncharacterized protein</fullName>
    </submittedName>
</protein>
<sequence length="69" mass="8050">MIASHLQLWQTHNIISPGNFSRAFFMGENQDLRRRVLITTDTFDLKRKASCRTSEKYVIKCQKVSNECS</sequence>
<dbReference type="STRING" id="407036.SAMN05216243_2033"/>
<dbReference type="Proteomes" id="UP000198694">
    <property type="component" value="Unassembled WGS sequence"/>
</dbReference>
<accession>A0A1G8ZI34</accession>